<feature type="compositionally biased region" description="Basic residues" evidence="1">
    <location>
        <begin position="1072"/>
        <end position="1082"/>
    </location>
</feature>
<evidence type="ECO:0000256" key="1">
    <source>
        <dbReference type="SAM" id="MobiDB-lite"/>
    </source>
</evidence>
<accession>A0A1J1I2Y8</accession>
<feature type="region of interest" description="Disordered" evidence="1">
    <location>
        <begin position="1053"/>
        <end position="1085"/>
    </location>
</feature>
<evidence type="ECO:0000313" key="4">
    <source>
        <dbReference type="Proteomes" id="UP000183832"/>
    </source>
</evidence>
<feature type="region of interest" description="Disordered" evidence="1">
    <location>
        <begin position="1004"/>
        <end position="1039"/>
    </location>
</feature>
<reference evidence="3 4" key="1">
    <citation type="submission" date="2015-04" db="EMBL/GenBank/DDBJ databases">
        <authorList>
            <person name="Syromyatnikov M.Y."/>
            <person name="Popov V.N."/>
        </authorList>
    </citation>
    <scope>NUCLEOTIDE SEQUENCE [LARGE SCALE GENOMIC DNA]</scope>
</reference>
<dbReference type="EMBL" id="CVRI01000038">
    <property type="protein sequence ID" value="CRK94130.1"/>
    <property type="molecule type" value="Genomic_DNA"/>
</dbReference>
<dbReference type="GO" id="GO:0007165">
    <property type="term" value="P:signal transduction"/>
    <property type="evidence" value="ECO:0007669"/>
    <property type="project" value="InterPro"/>
</dbReference>
<dbReference type="InterPro" id="IPR036770">
    <property type="entry name" value="Ankyrin_rpt-contain_sf"/>
</dbReference>
<name>A0A1J1I2Y8_9DIPT</name>
<feature type="compositionally biased region" description="Basic residues" evidence="1">
    <location>
        <begin position="1004"/>
        <end position="1018"/>
    </location>
</feature>
<dbReference type="InterPro" id="IPR039269">
    <property type="entry name" value="ANKFN1"/>
</dbReference>
<dbReference type="GO" id="GO:0000132">
    <property type="term" value="P:establishment of mitotic spindle orientation"/>
    <property type="evidence" value="ECO:0007669"/>
    <property type="project" value="TreeGrafter"/>
</dbReference>
<dbReference type="STRING" id="568069.A0A1J1I2Y8"/>
<dbReference type="PANTHER" id="PTHR21437">
    <property type="entry name" value="WIDE AWAKE"/>
    <property type="match status" value="1"/>
</dbReference>
<dbReference type="InterPro" id="IPR000159">
    <property type="entry name" value="RA_dom"/>
</dbReference>
<dbReference type="GO" id="GO:0005819">
    <property type="term" value="C:spindle"/>
    <property type="evidence" value="ECO:0007669"/>
    <property type="project" value="TreeGrafter"/>
</dbReference>
<dbReference type="Proteomes" id="UP000183832">
    <property type="component" value="Unassembled WGS sequence"/>
</dbReference>
<feature type="domain" description="Ras-associating" evidence="2">
    <location>
        <begin position="1224"/>
        <end position="1325"/>
    </location>
</feature>
<sequence length="1340" mass="152320">MKNNYKQLLSKSPSESSVFKRSASHSLRSSFRLPKKRSNIHATTCSNSLPLFVPPKAAAILEINLPPTNLKPLNKNIELSQLPDTMKVATIRKRSVWANSSAKISLPSYLEDDHQQNLPAITQNMMQTKRINNNKNMSQSNSSDNSDGSGILREINKNTSSSSEQFKLIKKHKFGHAMKKPEGNILSAIFECIENDQVDQLKELLEKNGKSEINSTNSDGFSFLDVAVLLDNHRMIKILLEHGAKEGNNSHENIETNLNSLISALEQRLCQYSTSTSSSSVMHDNEKEKPQLDKRIKVLRKMLNGWLGLRIPDSPFSFSVDVVGTTSVLIKILQPIENFICTKIKVQYSSREDFSIIIGEKVINEWKDFEGTMGVNFQLNNLIQGRRYFFRAASGNLKGFGNFKSCNPTSIVPSSWRDIAGDSGEYKKTADQKETFERISNFLTLSKRENQDDSAPRRNHKKKTTIKHLFTATSKFQKTIKRGIHLACICYFDDKILVTNEDFIPVIEIDETYPSNLNNDFYWLMKISMSWDCVKDLRDDMEKNALTKVQFRCKMLNAIYQMQMALGTTDLGEFYYKPLKDSDGTIILSCVLNAKKTTSTMNLRFIPLIKLQRKISCGLEDSNSITNIILSSMASQINYHQASRTRLSKGLYLGYLKMFSSFDTIQIVCQAKTPNVLPNCKIRDNPHVSAEEWSALIPKESQKTKSSLFDLNSKGTNLTPAQQIFIDSLKLSLNRLFKFMNISPESAVQHRLYDVEIIELDSDVTFLLICAPLAENSILTRDLQSDQLNLSLKRSDLLCLPLIAHEMLQFNVYQHEIIRKYARLSFLIEFEIIVANMKHREAFSNNEMVVAKERLIKLQEVMNDLNVAWKSYRWMMNAINFSRTKEQKSGIDLKTILQFSHSSLNNERVKPITQLFPTYKSPIRGSWSGPQNFSGKGSDIFMFGEHSKSEQILNSNDKRSSAIIIQSNLKRDSESNYFSSNDKGMFVIPRLPTSKSEDTLVVTRKKGTTKNVHQRKRATTINTNSSGESSNDGHKPNGLIVHRVNNTQYANEIPSIDVPPNIQEESTTPSKSKLRVSHHPKKKEMEKCNFEANEESTLVTFLKPTLTAIQNEAQNNSFKDPLLIVEDEAIEMISSPFRKAPVEHHKSYSGKLQFIRSNLHSQNVQSICQDTEVESTNWRAFNVFKKVENTNETSTFTSQQSDFEIEENLSDREYVNHAAMPESNGSILHVIAAYQTGLASGTSLKLKCQQKTTAKEVIELVVKQLNMAVIMKGKEGPIYEADKLDDFCLVAVIGARERCLRPDFRPLELQNPWRKGKLFVRLKHDLLAAIEHSNRETFSI</sequence>
<dbReference type="CDD" id="cd17117">
    <property type="entry name" value="RA_ANKFN1_like"/>
    <property type="match status" value="1"/>
</dbReference>
<dbReference type="PANTHER" id="PTHR21437:SF1">
    <property type="entry name" value="WIDE AWAKE"/>
    <property type="match status" value="1"/>
</dbReference>
<evidence type="ECO:0000259" key="2">
    <source>
        <dbReference type="PROSITE" id="PS50200"/>
    </source>
</evidence>
<organism evidence="3 4">
    <name type="scientific">Clunio marinus</name>
    <dbReference type="NCBI Taxonomy" id="568069"/>
    <lineage>
        <taxon>Eukaryota</taxon>
        <taxon>Metazoa</taxon>
        <taxon>Ecdysozoa</taxon>
        <taxon>Arthropoda</taxon>
        <taxon>Hexapoda</taxon>
        <taxon>Insecta</taxon>
        <taxon>Pterygota</taxon>
        <taxon>Neoptera</taxon>
        <taxon>Endopterygota</taxon>
        <taxon>Diptera</taxon>
        <taxon>Nematocera</taxon>
        <taxon>Chironomoidea</taxon>
        <taxon>Chironomidae</taxon>
        <taxon>Clunio</taxon>
    </lineage>
</organism>
<keyword evidence="4" id="KW-1185">Reference proteome</keyword>
<dbReference type="GO" id="GO:0061172">
    <property type="term" value="P:regulation of establishment of bipolar cell polarity"/>
    <property type="evidence" value="ECO:0007669"/>
    <property type="project" value="TreeGrafter"/>
</dbReference>
<dbReference type="Gene3D" id="1.25.40.20">
    <property type="entry name" value="Ankyrin repeat-containing domain"/>
    <property type="match status" value="1"/>
</dbReference>
<feature type="compositionally biased region" description="Low complexity" evidence="1">
    <location>
        <begin position="133"/>
        <end position="150"/>
    </location>
</feature>
<protein>
    <submittedName>
        <fullName evidence="3">CLUMA_CG007650, isoform A</fullName>
    </submittedName>
</protein>
<dbReference type="SUPFAM" id="SSF48403">
    <property type="entry name" value="Ankyrin repeat"/>
    <property type="match status" value="1"/>
</dbReference>
<proteinExistence type="predicted"/>
<evidence type="ECO:0000313" key="3">
    <source>
        <dbReference type="EMBL" id="CRK94130.1"/>
    </source>
</evidence>
<feature type="compositionally biased region" description="Polar residues" evidence="1">
    <location>
        <begin position="1019"/>
        <end position="1030"/>
    </location>
</feature>
<feature type="region of interest" description="Disordered" evidence="1">
    <location>
        <begin position="133"/>
        <end position="158"/>
    </location>
</feature>
<gene>
    <name evidence="3" type="ORF">CLUMA_CG007650</name>
</gene>
<dbReference type="PROSITE" id="PS50200">
    <property type="entry name" value="RA"/>
    <property type="match status" value="1"/>
</dbReference>
<dbReference type="OrthoDB" id="2428204at2759"/>